<feature type="compositionally biased region" description="Polar residues" evidence="2">
    <location>
        <begin position="642"/>
        <end position="668"/>
    </location>
</feature>
<feature type="compositionally biased region" description="Polar residues" evidence="2">
    <location>
        <begin position="703"/>
        <end position="722"/>
    </location>
</feature>
<organism evidence="4 5">
    <name type="scientific">Sphaerosporella brunnea</name>
    <dbReference type="NCBI Taxonomy" id="1250544"/>
    <lineage>
        <taxon>Eukaryota</taxon>
        <taxon>Fungi</taxon>
        <taxon>Dikarya</taxon>
        <taxon>Ascomycota</taxon>
        <taxon>Pezizomycotina</taxon>
        <taxon>Pezizomycetes</taxon>
        <taxon>Pezizales</taxon>
        <taxon>Pyronemataceae</taxon>
        <taxon>Sphaerosporella</taxon>
    </lineage>
</organism>
<feature type="region of interest" description="Disordered" evidence="2">
    <location>
        <begin position="485"/>
        <end position="765"/>
    </location>
</feature>
<dbReference type="InterPro" id="IPR003604">
    <property type="entry name" value="Matrin/U1-like-C_Znf_C2H2"/>
</dbReference>
<feature type="compositionally biased region" description="Polar residues" evidence="2">
    <location>
        <begin position="505"/>
        <end position="515"/>
    </location>
</feature>
<dbReference type="AlphaFoldDB" id="A0A5J5EDA1"/>
<feature type="domain" description="U1-type" evidence="3">
    <location>
        <begin position="1000"/>
        <end position="1033"/>
    </location>
</feature>
<name>A0A5J5EDA1_9PEZI</name>
<feature type="compositionally biased region" description="Low complexity" evidence="2">
    <location>
        <begin position="526"/>
        <end position="535"/>
    </location>
</feature>
<sequence length="1118" mass="120294">MSTYPTSRAHPPSAPWGRHKALAARPMPAFWECDVCGCNVHHNLIESHIAGQKHKRKLRKIEKEATALMNCRRIKVSQDPARSPTRAVADNEKDKASPAELPSGERPGAFSEIPSDLVFQELNASSTQLSSAAKEDEPSENTISQPQSRAQSPEILSGPQSPELASEQSFDAPLESCADTSKSATSIGSCAQKVQSQLPTGMSADPPKHEESVAKEKCETSVADSTDWNDLLDSEPSVPNMASAAEELEVKVPEKTEHPSPVLMVTTVQVRPPKPEKVPLAETSEPAQSTVLERRGSFPTALAPSQSASEVYAAPCAPQHQKPTRYQRPITDKHHFCEICDCVFLKTGLEAHEAGKIHQKRQKRVKNEQLLLETAINGLTAVQTKAQGPSASKSAPAPAHIAEEKIIRNEAPKPAHDSTALPLPRNAPPTSPRRAPTGTQAPASRLPAIIPALPLNRAPSKVAQPAASKAPAPETNLGMTKIKSAQATGQCTPSAQPSDPLKTGSAESQPSTSVDQPAIERTSPTSRDPPLSDVSVDSDRSAFSQRSTPFPPPGFDDYPGMAAFGQPQYAHGFARDLGDPLTSSQRRNSHDLSVSDASRSFAQRTLLNVPLQDPSRDVAGLRPINERPSPPAGAQGSPFQGRMQSFNLPPRQVQQNQSFSTRVQQGQRGPSVRSDSESHTPGGSVPLSQGQEGGSIHRASLRPQPQSPTGSVSYPHSPSTSPRGDIGGRSSNQGKASGSQAQAIPEHNENYPPNPPLGTTPTLTAPPLDHLCHQFPLQGLPPMWGPYMPHLSVEQAQTWQALQLQNLVLQNQILQAQAAQAQGTVRCGQLEHSLPTGSRQLPLPGGPPLDWDPQSQEWVSGQEQLPSQRYPPQSRMQHYGPAQLQQELQRPGAQQYRSGAPNQGPGLQQQQRPGYQQQIPGYQQMPLGQRIPNQHPELPPGYSPQHQRPKAAEWTCQPCGITCPAFKKETHLRSKAHIATIRLKMGSGDISMAQRPETSRKLWTCKICWSVVDAADMGAHVLGPHHSKVVLAQLTAARAGRHSIFGESLAENGAETMDDSDVRSAGNEDQQSLVEEGREHPQDDEMGEQAEGSLGGDVADDVDAYLAAEAMGLVQASA</sequence>
<feature type="region of interest" description="Disordered" evidence="2">
    <location>
        <begin position="405"/>
        <end position="445"/>
    </location>
</feature>
<keyword evidence="1" id="KW-0862">Zinc</keyword>
<dbReference type="Proteomes" id="UP000326924">
    <property type="component" value="Unassembled WGS sequence"/>
</dbReference>
<keyword evidence="5" id="KW-1185">Reference proteome</keyword>
<evidence type="ECO:0000259" key="3">
    <source>
        <dbReference type="SMART" id="SM00451"/>
    </source>
</evidence>
<keyword evidence="1" id="KW-0863">Zinc-finger</keyword>
<feature type="compositionally biased region" description="Polar residues" evidence="2">
    <location>
        <begin position="140"/>
        <end position="151"/>
    </location>
</feature>
<dbReference type="OrthoDB" id="3061085at2759"/>
<feature type="domain" description="U1-type" evidence="3">
    <location>
        <begin position="27"/>
        <end position="61"/>
    </location>
</feature>
<dbReference type="GO" id="GO:0008270">
    <property type="term" value="F:zinc ion binding"/>
    <property type="evidence" value="ECO:0007669"/>
    <property type="project" value="UniProtKB-KW"/>
</dbReference>
<evidence type="ECO:0000313" key="5">
    <source>
        <dbReference type="Proteomes" id="UP000326924"/>
    </source>
</evidence>
<evidence type="ECO:0000313" key="4">
    <source>
        <dbReference type="EMBL" id="KAA8893552.1"/>
    </source>
</evidence>
<feature type="domain" description="U1-type" evidence="3">
    <location>
        <begin position="332"/>
        <end position="365"/>
    </location>
</feature>
<protein>
    <recommendedName>
        <fullName evidence="3">U1-type domain-containing protein</fullName>
    </recommendedName>
</protein>
<evidence type="ECO:0000256" key="2">
    <source>
        <dbReference type="SAM" id="MobiDB-lite"/>
    </source>
</evidence>
<reference evidence="4 5" key="1">
    <citation type="submission" date="2019-09" db="EMBL/GenBank/DDBJ databases">
        <title>Draft genome of the ectomycorrhizal ascomycete Sphaerosporella brunnea.</title>
        <authorList>
            <consortium name="DOE Joint Genome Institute"/>
            <person name="Benucci G.M."/>
            <person name="Marozzi G."/>
            <person name="Antonielli L."/>
            <person name="Sanchez S."/>
            <person name="Marco P."/>
            <person name="Wang X."/>
            <person name="Falini L.B."/>
            <person name="Barry K."/>
            <person name="Haridas S."/>
            <person name="Lipzen A."/>
            <person name="Labutti K."/>
            <person name="Grigoriev I.V."/>
            <person name="Murat C."/>
            <person name="Martin F."/>
            <person name="Albertini E."/>
            <person name="Donnini D."/>
            <person name="Bonito G."/>
        </authorList>
    </citation>
    <scope>NUCLEOTIDE SEQUENCE [LARGE SCALE GENOMIC DNA]</scope>
    <source>
        <strain evidence="4 5">Sb_GMNB300</strain>
    </source>
</reference>
<feature type="compositionally biased region" description="Basic and acidic residues" evidence="2">
    <location>
        <begin position="405"/>
        <end position="416"/>
    </location>
</feature>
<feature type="compositionally biased region" description="Polar residues" evidence="2">
    <location>
        <begin position="178"/>
        <end position="200"/>
    </location>
</feature>
<feature type="compositionally biased region" description="Polar residues" evidence="2">
    <location>
        <begin position="485"/>
        <end position="497"/>
    </location>
</feature>
<feature type="compositionally biased region" description="Polar residues" evidence="2">
    <location>
        <begin position="853"/>
        <end position="876"/>
    </location>
</feature>
<accession>A0A5J5EDA1</accession>
<gene>
    <name evidence="4" type="ORF">FN846DRAFT_895891</name>
</gene>
<feature type="region of interest" description="Disordered" evidence="2">
    <location>
        <begin position="74"/>
        <end position="111"/>
    </location>
</feature>
<dbReference type="SMART" id="SM00451">
    <property type="entry name" value="ZnF_U1"/>
    <property type="match status" value="4"/>
</dbReference>
<keyword evidence="1" id="KW-0479">Metal-binding</keyword>
<feature type="compositionally biased region" description="Basic and acidic residues" evidence="2">
    <location>
        <begin position="206"/>
        <end position="219"/>
    </location>
</feature>
<feature type="region of interest" description="Disordered" evidence="2">
    <location>
        <begin position="833"/>
        <end position="915"/>
    </location>
</feature>
<feature type="compositionally biased region" description="Low complexity" evidence="2">
    <location>
        <begin position="899"/>
        <end position="915"/>
    </location>
</feature>
<feature type="compositionally biased region" description="Polar residues" evidence="2">
    <location>
        <begin position="729"/>
        <end position="742"/>
    </location>
</feature>
<dbReference type="InParanoid" id="A0A5J5EDA1"/>
<feature type="compositionally biased region" description="Polar residues" evidence="2">
    <location>
        <begin position="581"/>
        <end position="606"/>
    </location>
</feature>
<evidence type="ECO:0000256" key="1">
    <source>
        <dbReference type="ARBA" id="ARBA00022771"/>
    </source>
</evidence>
<proteinExistence type="predicted"/>
<dbReference type="GO" id="GO:0003676">
    <property type="term" value="F:nucleic acid binding"/>
    <property type="evidence" value="ECO:0007669"/>
    <property type="project" value="InterPro"/>
</dbReference>
<comment type="caution">
    <text evidence="4">The sequence shown here is derived from an EMBL/GenBank/DDBJ whole genome shotgun (WGS) entry which is preliminary data.</text>
</comment>
<feature type="region of interest" description="Disordered" evidence="2">
    <location>
        <begin position="1048"/>
        <end position="1098"/>
    </location>
</feature>
<dbReference type="EMBL" id="VXIS01000428">
    <property type="protein sequence ID" value="KAA8893552.1"/>
    <property type="molecule type" value="Genomic_DNA"/>
</dbReference>
<feature type="domain" description="U1-type" evidence="3">
    <location>
        <begin position="951"/>
        <end position="984"/>
    </location>
</feature>
<feature type="region of interest" description="Disordered" evidence="2">
    <location>
        <begin position="125"/>
        <end position="229"/>
    </location>
</feature>